<proteinExistence type="predicted"/>
<accession>A0A812ZUF8</accession>
<protein>
    <submittedName>
        <fullName evidence="2">Uncharacterized protein</fullName>
    </submittedName>
</protein>
<sequence length="152" mass="16460">MTSPLGRSAPWSVMGLAALLGMLWVDWVFDTGDSIQEAKVYYCALLPTLFSFPQCLRILMPVAFSGVHILANLSEPSGARVVHLATCAVLLFGGLPCFYISVRAVQSMCSDIDMAKQIKTLQRAHAALFVIFLASIALETAGHAARTKSKEQ</sequence>
<feature type="transmembrane region" description="Helical" evidence="1">
    <location>
        <begin position="12"/>
        <end position="29"/>
    </location>
</feature>
<dbReference type="EMBL" id="CAJNJA010050464">
    <property type="protein sequence ID" value="CAE7841358.1"/>
    <property type="molecule type" value="Genomic_DNA"/>
</dbReference>
<feature type="transmembrane region" description="Helical" evidence="1">
    <location>
        <begin position="41"/>
        <end position="60"/>
    </location>
</feature>
<gene>
    <name evidence="2" type="ORF">SNEC2469_LOCUS25526</name>
</gene>
<keyword evidence="3" id="KW-1185">Reference proteome</keyword>
<evidence type="ECO:0000313" key="3">
    <source>
        <dbReference type="Proteomes" id="UP000601435"/>
    </source>
</evidence>
<organism evidence="2 3">
    <name type="scientific">Symbiodinium necroappetens</name>
    <dbReference type="NCBI Taxonomy" id="1628268"/>
    <lineage>
        <taxon>Eukaryota</taxon>
        <taxon>Sar</taxon>
        <taxon>Alveolata</taxon>
        <taxon>Dinophyceae</taxon>
        <taxon>Suessiales</taxon>
        <taxon>Symbiodiniaceae</taxon>
        <taxon>Symbiodinium</taxon>
    </lineage>
</organism>
<keyword evidence="1" id="KW-0812">Transmembrane</keyword>
<keyword evidence="1" id="KW-0472">Membrane</keyword>
<evidence type="ECO:0000313" key="2">
    <source>
        <dbReference type="EMBL" id="CAE7841358.1"/>
    </source>
</evidence>
<feature type="transmembrane region" description="Helical" evidence="1">
    <location>
        <begin position="126"/>
        <end position="145"/>
    </location>
</feature>
<dbReference type="Proteomes" id="UP000601435">
    <property type="component" value="Unassembled WGS sequence"/>
</dbReference>
<keyword evidence="1" id="KW-1133">Transmembrane helix</keyword>
<dbReference type="AlphaFoldDB" id="A0A812ZUF8"/>
<comment type="caution">
    <text evidence="2">The sequence shown here is derived from an EMBL/GenBank/DDBJ whole genome shotgun (WGS) entry which is preliminary data.</text>
</comment>
<feature type="transmembrane region" description="Helical" evidence="1">
    <location>
        <begin position="80"/>
        <end position="105"/>
    </location>
</feature>
<evidence type="ECO:0000256" key="1">
    <source>
        <dbReference type="SAM" id="Phobius"/>
    </source>
</evidence>
<dbReference type="OrthoDB" id="412972at2759"/>
<reference evidence="2" key="1">
    <citation type="submission" date="2021-02" db="EMBL/GenBank/DDBJ databases">
        <authorList>
            <person name="Dougan E. K."/>
            <person name="Rhodes N."/>
            <person name="Thang M."/>
            <person name="Chan C."/>
        </authorList>
    </citation>
    <scope>NUCLEOTIDE SEQUENCE</scope>
</reference>
<name>A0A812ZUF8_9DINO</name>